<accession>A0A814VWS2</accession>
<evidence type="ECO:0000313" key="2">
    <source>
        <dbReference type="EMBL" id="CAF1192996.1"/>
    </source>
</evidence>
<feature type="transmembrane region" description="Helical" evidence="1">
    <location>
        <begin position="54"/>
        <end position="76"/>
    </location>
</feature>
<sequence length="194" mass="22298">MIIDNEFYQTHQRRGGIFICITAFARTVGLLTLIGLGFVTYLEWIGEGSLNFRIYITIVTFIVAYLELLWIFDKFLTCCIDCFRSETCFYWICCIAIDNWVRTMIYIGLALPFLIPPWHLSTIRIDLHVVGTLLIITGILYFIKTFKYKENNPDEINEDTTILSASNSFSQPSVSTQTVTTMGINNDQDMNSKP</sequence>
<feature type="transmembrane region" description="Helical" evidence="1">
    <location>
        <begin position="88"/>
        <end position="115"/>
    </location>
</feature>
<comment type="caution">
    <text evidence="2">The sequence shown here is derived from an EMBL/GenBank/DDBJ whole genome shotgun (WGS) entry which is preliminary data.</text>
</comment>
<feature type="transmembrane region" description="Helical" evidence="1">
    <location>
        <begin position="16"/>
        <end position="42"/>
    </location>
</feature>
<keyword evidence="1" id="KW-0472">Membrane</keyword>
<gene>
    <name evidence="2" type="ORF">QVE165_LOCUS25361</name>
</gene>
<name>A0A814VWS2_9BILA</name>
<dbReference type="PANTHER" id="PTHR28474:SF1">
    <property type="entry name" value="TRANSMEMBRANE PROTEIN 72"/>
    <property type="match status" value="1"/>
</dbReference>
<keyword evidence="1" id="KW-1133">Transmembrane helix</keyword>
<dbReference type="Pfam" id="PF16054">
    <property type="entry name" value="TMEM72"/>
    <property type="match status" value="1"/>
</dbReference>
<dbReference type="OrthoDB" id="9999351at2759"/>
<evidence type="ECO:0000313" key="3">
    <source>
        <dbReference type="Proteomes" id="UP000663832"/>
    </source>
</evidence>
<dbReference type="AlphaFoldDB" id="A0A814VWS2"/>
<keyword evidence="3" id="KW-1185">Reference proteome</keyword>
<keyword evidence="1" id="KW-0812">Transmembrane</keyword>
<protein>
    <submittedName>
        <fullName evidence="2">Uncharacterized protein</fullName>
    </submittedName>
</protein>
<proteinExistence type="predicted"/>
<dbReference type="PANTHER" id="PTHR28474">
    <property type="entry name" value="TRANSMEMBRANE PROTEIN 72"/>
    <property type="match status" value="1"/>
</dbReference>
<evidence type="ECO:0000256" key="1">
    <source>
        <dbReference type="SAM" id="Phobius"/>
    </source>
</evidence>
<dbReference type="InterPro" id="IPR032055">
    <property type="entry name" value="TMEM72"/>
</dbReference>
<feature type="transmembrane region" description="Helical" evidence="1">
    <location>
        <begin position="127"/>
        <end position="143"/>
    </location>
</feature>
<dbReference type="Proteomes" id="UP000663832">
    <property type="component" value="Unassembled WGS sequence"/>
</dbReference>
<organism evidence="2 3">
    <name type="scientific">Adineta steineri</name>
    <dbReference type="NCBI Taxonomy" id="433720"/>
    <lineage>
        <taxon>Eukaryota</taxon>
        <taxon>Metazoa</taxon>
        <taxon>Spiralia</taxon>
        <taxon>Gnathifera</taxon>
        <taxon>Rotifera</taxon>
        <taxon>Eurotatoria</taxon>
        <taxon>Bdelloidea</taxon>
        <taxon>Adinetida</taxon>
        <taxon>Adinetidae</taxon>
        <taxon>Adineta</taxon>
    </lineage>
</organism>
<reference evidence="2" key="1">
    <citation type="submission" date="2021-02" db="EMBL/GenBank/DDBJ databases">
        <authorList>
            <person name="Nowell W R."/>
        </authorList>
    </citation>
    <scope>NUCLEOTIDE SEQUENCE</scope>
</reference>
<dbReference type="EMBL" id="CAJNOM010000183">
    <property type="protein sequence ID" value="CAF1192996.1"/>
    <property type="molecule type" value="Genomic_DNA"/>
</dbReference>